<dbReference type="SMART" id="SM00471">
    <property type="entry name" value="HDc"/>
    <property type="match status" value="1"/>
</dbReference>
<dbReference type="PANTHER" id="PTHR46246:SF1">
    <property type="entry name" value="GUANOSINE-3',5'-BIS(DIPHOSPHATE) 3'-PYROPHOSPHOHYDROLASE MESH1"/>
    <property type="match status" value="1"/>
</dbReference>
<evidence type="ECO:0000313" key="3">
    <source>
        <dbReference type="Proteomes" id="UP001229346"/>
    </source>
</evidence>
<accession>A0ABT9UCR1</accession>
<evidence type="ECO:0000259" key="1">
    <source>
        <dbReference type="SMART" id="SM00471"/>
    </source>
</evidence>
<reference evidence="2 3" key="1">
    <citation type="submission" date="2023-07" db="EMBL/GenBank/DDBJ databases">
        <title>Sorghum-associated microbial communities from plants grown in Nebraska, USA.</title>
        <authorList>
            <person name="Schachtman D."/>
        </authorList>
    </citation>
    <scope>NUCLEOTIDE SEQUENCE [LARGE SCALE GENOMIC DNA]</scope>
    <source>
        <strain evidence="2 3">CC482</strain>
    </source>
</reference>
<dbReference type="GO" id="GO:0016787">
    <property type="term" value="F:hydrolase activity"/>
    <property type="evidence" value="ECO:0007669"/>
    <property type="project" value="UniProtKB-KW"/>
</dbReference>
<dbReference type="Pfam" id="PF13328">
    <property type="entry name" value="HD_4"/>
    <property type="match status" value="1"/>
</dbReference>
<proteinExistence type="predicted"/>
<feature type="domain" description="HD/PDEase" evidence="1">
    <location>
        <begin position="23"/>
        <end position="130"/>
    </location>
</feature>
<dbReference type="InterPro" id="IPR052194">
    <property type="entry name" value="MESH1"/>
</dbReference>
<name>A0ABT9UCR1_PAEHA</name>
<organism evidence="2 3">
    <name type="scientific">Paenibacillus harenae</name>
    <dbReference type="NCBI Taxonomy" id="306543"/>
    <lineage>
        <taxon>Bacteria</taxon>
        <taxon>Bacillati</taxon>
        <taxon>Bacillota</taxon>
        <taxon>Bacilli</taxon>
        <taxon>Bacillales</taxon>
        <taxon>Paenibacillaceae</taxon>
        <taxon>Paenibacillus</taxon>
    </lineage>
</organism>
<dbReference type="EMBL" id="JAUSSU010000025">
    <property type="protein sequence ID" value="MDQ0116771.1"/>
    <property type="molecule type" value="Genomic_DNA"/>
</dbReference>
<comment type="caution">
    <text evidence="2">The sequence shown here is derived from an EMBL/GenBank/DDBJ whole genome shotgun (WGS) entry which is preliminary data.</text>
</comment>
<dbReference type="SUPFAM" id="SSF109604">
    <property type="entry name" value="HD-domain/PDEase-like"/>
    <property type="match status" value="1"/>
</dbReference>
<protein>
    <submittedName>
        <fullName evidence="2">(P)ppGpp synthase/HD superfamily hydrolase</fullName>
    </submittedName>
</protein>
<dbReference type="InterPro" id="IPR003607">
    <property type="entry name" value="HD/PDEase_dom"/>
</dbReference>
<dbReference type="RefSeq" id="WP_307210585.1">
    <property type="nucleotide sequence ID" value="NZ_JAUSSU010000025.1"/>
</dbReference>
<keyword evidence="3" id="KW-1185">Reference proteome</keyword>
<dbReference type="PANTHER" id="PTHR46246">
    <property type="entry name" value="GUANOSINE-3',5'-BIS(DIPHOSPHATE) 3'-PYROPHOSPHOHYDROLASE MESH1"/>
    <property type="match status" value="1"/>
</dbReference>
<dbReference type="Proteomes" id="UP001229346">
    <property type="component" value="Unassembled WGS sequence"/>
</dbReference>
<gene>
    <name evidence="2" type="ORF">J2T15_006253</name>
</gene>
<sequence>MELIQKAIDVAALAHKNQVRKGTKLPYISHPYGVGMMLMQAQCEPEVVAAGILHDTLEDTEVTEEELLEIFGRRVTEIVIGCSEPDKTKSWEERKSHTIAYMRSASLPIRMVSCADKIHNIRSTRAAIDAEGEKAWERFKRGRDKQEWYHRSMIESLGYQSSFPLLEVLVREVNALYGSGHKGE</sequence>
<dbReference type="Gene3D" id="1.10.3210.10">
    <property type="entry name" value="Hypothetical protein af1432"/>
    <property type="match status" value="1"/>
</dbReference>
<evidence type="ECO:0000313" key="2">
    <source>
        <dbReference type="EMBL" id="MDQ0116771.1"/>
    </source>
</evidence>
<keyword evidence="2" id="KW-0378">Hydrolase</keyword>